<accession>A0A0L0S6S3</accession>
<dbReference type="OMA" id="RCRDAND"/>
<feature type="active site" description="Proton donor/acceptor" evidence="10">
    <location>
        <position position="427"/>
    </location>
</feature>
<gene>
    <name evidence="13" type="ORF">AMAG_03905</name>
</gene>
<evidence type="ECO:0000256" key="9">
    <source>
        <dbReference type="ARBA" id="ARBA00023049"/>
    </source>
</evidence>
<sequence>MRRSHNSRRSHHGTTLALLAVTALLLAAAVAHAVPLASPDSAASATAAAGTGAVYAGHQVLRVYLDKHDLASVRSALQGTDIWTDLALSSTYVDVRADAAHAATLRSTFRTEVLIADVEAAMTASVQPATVADDGPAGPGRNAVDGDVAADAVAAKFGITSTYLGYDAMRTMWDAMAAQWPGRVSAVPVGKSYENRTMAAVKVTSGKDAPAGKDGKKTVVVVSGLHAREWIAPAATINIMSNLASTYGTVPRVTALLDAFDFYFVPVVNVDGYEYSMTKDRLWRKNRQPTSSTCTGIDLNRNFPYKWSPPSTTATPCDATYPGSKAGEAMEITVLTNWITTLPNLVAFYDLHAYSQLWMYPFGYACNAQPSDAAALAAVASTAQAAMQSAGAPFAVGSICSTIYEAAGSSVDWAYAAAKIPFSYAVELRPSANASAMGFLVPPDQIMAAAKETYAGVLASAEAIMARVGNGTVPVAGTATTSAAGMANAPKVAEIQAGVTKSSGVETVRAGGPVGMVVAAVGVVLASALVLV</sequence>
<evidence type="ECO:0000256" key="4">
    <source>
        <dbReference type="ARBA" id="ARBA00022670"/>
    </source>
</evidence>
<keyword evidence="7" id="KW-0378">Hydrolase</keyword>
<evidence type="ECO:0000256" key="11">
    <source>
        <dbReference type="SAM" id="SignalP"/>
    </source>
</evidence>
<keyword evidence="5" id="KW-0479">Metal-binding</keyword>
<feature type="signal peptide" evidence="11">
    <location>
        <begin position="1"/>
        <end position="33"/>
    </location>
</feature>
<evidence type="ECO:0000259" key="12">
    <source>
        <dbReference type="PROSITE" id="PS52035"/>
    </source>
</evidence>
<dbReference type="InterPro" id="IPR000834">
    <property type="entry name" value="Peptidase_M14"/>
</dbReference>
<dbReference type="PANTHER" id="PTHR11705">
    <property type="entry name" value="PROTEASE FAMILY M14 CARBOXYPEPTIDASE A,B"/>
    <property type="match status" value="1"/>
</dbReference>
<dbReference type="VEuPathDB" id="FungiDB:AMAG_03905"/>
<evidence type="ECO:0000256" key="8">
    <source>
        <dbReference type="ARBA" id="ARBA00022833"/>
    </source>
</evidence>
<evidence type="ECO:0000256" key="7">
    <source>
        <dbReference type="ARBA" id="ARBA00022801"/>
    </source>
</evidence>
<dbReference type="PROSITE" id="PS00133">
    <property type="entry name" value="CARBOXYPEPT_ZN_2"/>
    <property type="match status" value="1"/>
</dbReference>
<dbReference type="Gene3D" id="3.40.630.10">
    <property type="entry name" value="Zn peptidases"/>
    <property type="match status" value="1"/>
</dbReference>
<dbReference type="PANTHER" id="PTHR11705:SF143">
    <property type="entry name" value="SLL0236 PROTEIN"/>
    <property type="match status" value="1"/>
</dbReference>
<feature type="domain" description="Peptidase M14" evidence="12">
    <location>
        <begin position="162"/>
        <end position="464"/>
    </location>
</feature>
<dbReference type="CDD" id="cd03860">
    <property type="entry name" value="M14_CP_A-B_like"/>
    <property type="match status" value="1"/>
</dbReference>
<dbReference type="PROSITE" id="PS00132">
    <property type="entry name" value="CARBOXYPEPT_ZN_1"/>
    <property type="match status" value="1"/>
</dbReference>
<evidence type="ECO:0000313" key="13">
    <source>
        <dbReference type="EMBL" id="KNE58318.1"/>
    </source>
</evidence>
<dbReference type="OrthoDB" id="3626597at2759"/>
<dbReference type="SMART" id="SM00631">
    <property type="entry name" value="Zn_pept"/>
    <property type="match status" value="1"/>
</dbReference>
<reference evidence="14" key="2">
    <citation type="submission" date="2009-11" db="EMBL/GenBank/DDBJ databases">
        <title>The Genome Sequence of Allomyces macrogynus strain ATCC 38327.</title>
        <authorList>
            <consortium name="The Broad Institute Genome Sequencing Platform"/>
            <person name="Russ C."/>
            <person name="Cuomo C."/>
            <person name="Shea T."/>
            <person name="Young S.K."/>
            <person name="Zeng Q."/>
            <person name="Koehrsen M."/>
            <person name="Haas B."/>
            <person name="Borodovsky M."/>
            <person name="Guigo R."/>
            <person name="Alvarado L."/>
            <person name="Berlin A."/>
            <person name="Borenstein D."/>
            <person name="Chen Z."/>
            <person name="Engels R."/>
            <person name="Freedman E."/>
            <person name="Gellesch M."/>
            <person name="Goldberg J."/>
            <person name="Griggs A."/>
            <person name="Gujja S."/>
            <person name="Heiman D."/>
            <person name="Hepburn T."/>
            <person name="Howarth C."/>
            <person name="Jen D."/>
            <person name="Larson L."/>
            <person name="Lewis B."/>
            <person name="Mehta T."/>
            <person name="Park D."/>
            <person name="Pearson M."/>
            <person name="Roberts A."/>
            <person name="Saif S."/>
            <person name="Shenoy N."/>
            <person name="Sisk P."/>
            <person name="Stolte C."/>
            <person name="Sykes S."/>
            <person name="Walk T."/>
            <person name="White J."/>
            <person name="Yandava C."/>
            <person name="Burger G."/>
            <person name="Gray M.W."/>
            <person name="Holland P.W.H."/>
            <person name="King N."/>
            <person name="Lang F.B.F."/>
            <person name="Roger A.J."/>
            <person name="Ruiz-Trillo I."/>
            <person name="Lander E."/>
            <person name="Nusbaum C."/>
        </authorList>
    </citation>
    <scope>NUCLEOTIDE SEQUENCE [LARGE SCALE GENOMIC DNA]</scope>
    <source>
        <strain evidence="14">ATCC 38327</strain>
    </source>
</reference>
<dbReference type="eggNOG" id="KOG2650">
    <property type="taxonomic scope" value="Eukaryota"/>
</dbReference>
<dbReference type="GO" id="GO:0004181">
    <property type="term" value="F:metallocarboxypeptidase activity"/>
    <property type="evidence" value="ECO:0007669"/>
    <property type="project" value="InterPro"/>
</dbReference>
<feature type="chain" id="PRO_5005547675" description="Peptidase M14 domain-containing protein" evidence="11">
    <location>
        <begin position="34"/>
        <end position="532"/>
    </location>
</feature>
<dbReference type="GO" id="GO:0008270">
    <property type="term" value="F:zinc ion binding"/>
    <property type="evidence" value="ECO:0007669"/>
    <property type="project" value="InterPro"/>
</dbReference>
<evidence type="ECO:0000256" key="1">
    <source>
        <dbReference type="ARBA" id="ARBA00001947"/>
    </source>
</evidence>
<dbReference type="STRING" id="578462.A0A0L0S6S3"/>
<dbReference type="PRINTS" id="PR00765">
    <property type="entry name" value="CRBOXYPTASEA"/>
</dbReference>
<dbReference type="InterPro" id="IPR057246">
    <property type="entry name" value="CARBOXYPEPT_ZN_1"/>
</dbReference>
<dbReference type="Pfam" id="PF00246">
    <property type="entry name" value="Peptidase_M14"/>
    <property type="match status" value="1"/>
</dbReference>
<dbReference type="EMBL" id="GG745333">
    <property type="protein sequence ID" value="KNE58318.1"/>
    <property type="molecule type" value="Genomic_DNA"/>
</dbReference>
<keyword evidence="6 11" id="KW-0732">Signal</keyword>
<dbReference type="InterPro" id="IPR057247">
    <property type="entry name" value="CARBOXYPEPT_ZN_2"/>
</dbReference>
<name>A0A0L0S6S3_ALLM3</name>
<keyword evidence="3" id="KW-0121">Carboxypeptidase</keyword>
<keyword evidence="4" id="KW-0645">Protease</keyword>
<dbReference type="GO" id="GO:0006508">
    <property type="term" value="P:proteolysis"/>
    <property type="evidence" value="ECO:0007669"/>
    <property type="project" value="UniProtKB-KW"/>
</dbReference>
<dbReference type="Proteomes" id="UP000054350">
    <property type="component" value="Unassembled WGS sequence"/>
</dbReference>
<evidence type="ECO:0000313" key="14">
    <source>
        <dbReference type="Proteomes" id="UP000054350"/>
    </source>
</evidence>
<dbReference type="SUPFAM" id="SSF53187">
    <property type="entry name" value="Zn-dependent exopeptidases"/>
    <property type="match status" value="1"/>
</dbReference>
<evidence type="ECO:0000256" key="2">
    <source>
        <dbReference type="ARBA" id="ARBA00005988"/>
    </source>
</evidence>
<organism evidence="13 14">
    <name type="scientific">Allomyces macrogynus (strain ATCC 38327)</name>
    <name type="common">Allomyces javanicus var. macrogynus</name>
    <dbReference type="NCBI Taxonomy" id="578462"/>
    <lineage>
        <taxon>Eukaryota</taxon>
        <taxon>Fungi</taxon>
        <taxon>Fungi incertae sedis</taxon>
        <taxon>Blastocladiomycota</taxon>
        <taxon>Blastocladiomycetes</taxon>
        <taxon>Blastocladiales</taxon>
        <taxon>Blastocladiaceae</taxon>
        <taxon>Allomyces</taxon>
    </lineage>
</organism>
<evidence type="ECO:0000256" key="3">
    <source>
        <dbReference type="ARBA" id="ARBA00022645"/>
    </source>
</evidence>
<dbReference type="AlphaFoldDB" id="A0A0L0S6S3"/>
<protein>
    <recommendedName>
        <fullName evidence="12">Peptidase M14 domain-containing protein</fullName>
    </recommendedName>
</protein>
<dbReference type="GO" id="GO:0005615">
    <property type="term" value="C:extracellular space"/>
    <property type="evidence" value="ECO:0007669"/>
    <property type="project" value="TreeGrafter"/>
</dbReference>
<comment type="similarity">
    <text evidence="2 10">Belongs to the peptidase M14 family.</text>
</comment>
<evidence type="ECO:0000256" key="5">
    <source>
        <dbReference type="ARBA" id="ARBA00022723"/>
    </source>
</evidence>
<comment type="cofactor">
    <cofactor evidence="1">
        <name>Zn(2+)</name>
        <dbReference type="ChEBI" id="CHEBI:29105"/>
    </cofactor>
</comment>
<keyword evidence="9" id="KW-0482">Metalloprotease</keyword>
<keyword evidence="14" id="KW-1185">Reference proteome</keyword>
<keyword evidence="8" id="KW-0862">Zinc</keyword>
<reference evidence="13 14" key="1">
    <citation type="submission" date="2009-11" db="EMBL/GenBank/DDBJ databases">
        <title>Annotation of Allomyces macrogynus ATCC 38327.</title>
        <authorList>
            <consortium name="The Broad Institute Genome Sequencing Platform"/>
            <person name="Russ C."/>
            <person name="Cuomo C."/>
            <person name="Burger G."/>
            <person name="Gray M.W."/>
            <person name="Holland P.W.H."/>
            <person name="King N."/>
            <person name="Lang F.B.F."/>
            <person name="Roger A.J."/>
            <person name="Ruiz-Trillo I."/>
            <person name="Young S.K."/>
            <person name="Zeng Q."/>
            <person name="Gargeya S."/>
            <person name="Fitzgerald M."/>
            <person name="Haas B."/>
            <person name="Abouelleil A."/>
            <person name="Alvarado L."/>
            <person name="Arachchi H.M."/>
            <person name="Berlin A."/>
            <person name="Chapman S.B."/>
            <person name="Gearin G."/>
            <person name="Goldberg J."/>
            <person name="Griggs A."/>
            <person name="Gujja S."/>
            <person name="Hansen M."/>
            <person name="Heiman D."/>
            <person name="Howarth C."/>
            <person name="Larimer J."/>
            <person name="Lui A."/>
            <person name="MacDonald P.J.P."/>
            <person name="McCowen C."/>
            <person name="Montmayeur A."/>
            <person name="Murphy C."/>
            <person name="Neiman D."/>
            <person name="Pearson M."/>
            <person name="Priest M."/>
            <person name="Roberts A."/>
            <person name="Saif S."/>
            <person name="Shea T."/>
            <person name="Sisk P."/>
            <person name="Stolte C."/>
            <person name="Sykes S."/>
            <person name="Wortman J."/>
            <person name="Nusbaum C."/>
            <person name="Birren B."/>
        </authorList>
    </citation>
    <scope>NUCLEOTIDE SEQUENCE [LARGE SCALE GENOMIC DNA]</scope>
    <source>
        <strain evidence="13 14">ATCC 38327</strain>
    </source>
</reference>
<evidence type="ECO:0000256" key="6">
    <source>
        <dbReference type="ARBA" id="ARBA00022729"/>
    </source>
</evidence>
<dbReference type="PROSITE" id="PS52035">
    <property type="entry name" value="PEPTIDASE_M14"/>
    <property type="match status" value="1"/>
</dbReference>
<dbReference type="FunFam" id="3.40.630.10:FF:000084">
    <property type="entry name" value="Carboxypeptidase B2"/>
    <property type="match status" value="1"/>
</dbReference>
<evidence type="ECO:0000256" key="10">
    <source>
        <dbReference type="PROSITE-ProRule" id="PRU01379"/>
    </source>
</evidence>
<proteinExistence type="inferred from homology"/>